<dbReference type="NCBIfam" id="TIGR04183">
    <property type="entry name" value="Por_Secre_tail"/>
    <property type="match status" value="1"/>
</dbReference>
<comment type="caution">
    <text evidence="1">The sequence shown here is derived from an EMBL/GenBank/DDBJ whole genome shotgun (WGS) entry which is preliminary data.</text>
</comment>
<organism evidence="1 2">
    <name type="scientific">candidate division TA06 bacterium B3_TA06</name>
    <dbReference type="NCBI Taxonomy" id="2012487"/>
    <lineage>
        <taxon>Bacteria</taxon>
        <taxon>Bacteria division TA06</taxon>
    </lineage>
</organism>
<dbReference type="Proteomes" id="UP000317778">
    <property type="component" value="Unassembled WGS sequence"/>
</dbReference>
<proteinExistence type="predicted"/>
<protein>
    <recommendedName>
        <fullName evidence="3">Secretion system C-terminal sorting domain-containing protein</fullName>
    </recommendedName>
</protein>
<dbReference type="InterPro" id="IPR026444">
    <property type="entry name" value="Secre_tail"/>
</dbReference>
<gene>
    <name evidence="1" type="ORF">CEE36_00860</name>
</gene>
<dbReference type="EMBL" id="NJBO01000001">
    <property type="protein sequence ID" value="TKJ44322.1"/>
    <property type="molecule type" value="Genomic_DNA"/>
</dbReference>
<evidence type="ECO:0008006" key="3">
    <source>
        <dbReference type="Google" id="ProtNLM"/>
    </source>
</evidence>
<accession>A0A532VAZ6</accession>
<dbReference type="Gene3D" id="2.120.10.70">
    <property type="entry name" value="Fucose-specific lectin"/>
    <property type="match status" value="1"/>
</dbReference>
<dbReference type="AlphaFoldDB" id="A0A532VAZ6"/>
<name>A0A532VAZ6_UNCT6</name>
<reference evidence="1 2" key="1">
    <citation type="submission" date="2017-06" db="EMBL/GenBank/DDBJ databases">
        <title>Novel microbial phyla capable of carbon fixation and sulfur reduction in deep-sea sediments.</title>
        <authorList>
            <person name="Huang J."/>
            <person name="Baker B."/>
            <person name="Wang Y."/>
        </authorList>
    </citation>
    <scope>NUCLEOTIDE SEQUENCE [LARGE SCALE GENOMIC DNA]</scope>
    <source>
        <strain evidence="1">B3_TA06</strain>
    </source>
</reference>
<evidence type="ECO:0000313" key="1">
    <source>
        <dbReference type="EMBL" id="TKJ44322.1"/>
    </source>
</evidence>
<sequence length="459" mass="53087">MLSSLLLIGISVGVEWETQYILEDPDYYYYNPMVTLDNQGKVHIAYIHWDHAVDTGNLNVISNQSGEWISETVASVNYPILWGDLYDIEVDSQGNRYLSYIEYISKFRIYLWLATDTSGEFESERIGTPFPYSQGSQSIELDGNDNPFIAFLQFNYNTFELELRFGWFEQDSFVSERVVLDSVDNESLGNLLLEKDGTPHIIYVGYEHRLYHAFKTDEVWDKERIWYFLPLRPSAVMDTDDFIHVIYRSGDWSIRYAHNREGEWIDEHIIATFRWGYDITCIDIDPDGIPCFVWTHGTSNENRQQTDISYARQLENGWFEETVTETPNVVEIPGEHNFFKIDKAGYAHLVYEYWDREFSKLAYAKSKAPLFVAEQPNEVNPFDLRVRGSTVHFSLPEASLIRLDLYDAVGRRVRLLASGVYNSGQHSIPINSTGLPAGVYFIRLESADRTSSAKSVLSR</sequence>
<evidence type="ECO:0000313" key="2">
    <source>
        <dbReference type="Proteomes" id="UP000317778"/>
    </source>
</evidence>
<dbReference type="SUPFAM" id="SSF89372">
    <property type="entry name" value="Fucose-specific lectin"/>
    <property type="match status" value="1"/>
</dbReference>